<organism evidence="4 5">
    <name type="scientific">Acidiphilium iwatense</name>
    <dbReference type="NCBI Taxonomy" id="768198"/>
    <lineage>
        <taxon>Bacteria</taxon>
        <taxon>Pseudomonadati</taxon>
        <taxon>Pseudomonadota</taxon>
        <taxon>Alphaproteobacteria</taxon>
        <taxon>Acetobacterales</taxon>
        <taxon>Acidocellaceae</taxon>
        <taxon>Acidiphilium</taxon>
    </lineage>
</organism>
<dbReference type="Gene3D" id="3.40.630.30">
    <property type="match status" value="1"/>
</dbReference>
<dbReference type="PROSITE" id="PS51186">
    <property type="entry name" value="GNAT"/>
    <property type="match status" value="1"/>
</dbReference>
<keyword evidence="1 4" id="KW-0808">Transferase</keyword>
<dbReference type="EC" id="2.3.1.-" evidence="4"/>
<name>A0ABS9DYP1_9PROT</name>
<proteinExistence type="predicted"/>
<evidence type="ECO:0000313" key="4">
    <source>
        <dbReference type="EMBL" id="MCF3947871.1"/>
    </source>
</evidence>
<evidence type="ECO:0000313" key="5">
    <source>
        <dbReference type="Proteomes" id="UP001521209"/>
    </source>
</evidence>
<dbReference type="InterPro" id="IPR000182">
    <property type="entry name" value="GNAT_dom"/>
</dbReference>
<accession>A0ABS9DYP1</accession>
<gene>
    <name evidence="4" type="ORF">L2A60_14415</name>
</gene>
<evidence type="ECO:0000256" key="1">
    <source>
        <dbReference type="ARBA" id="ARBA00022679"/>
    </source>
</evidence>
<dbReference type="PANTHER" id="PTHR43420">
    <property type="entry name" value="ACETYLTRANSFERASE"/>
    <property type="match status" value="1"/>
</dbReference>
<reference evidence="4 5" key="1">
    <citation type="submission" date="2022-01" db="EMBL/GenBank/DDBJ databases">
        <authorList>
            <person name="Won M."/>
            <person name="Kim S.-J."/>
            <person name="Kwon S.-W."/>
        </authorList>
    </citation>
    <scope>NUCLEOTIDE SEQUENCE [LARGE SCALE GENOMIC DNA]</scope>
    <source>
        <strain evidence="4 5">KCTC 23505</strain>
    </source>
</reference>
<dbReference type="RefSeq" id="WP_235705155.1">
    <property type="nucleotide sequence ID" value="NZ_JAKGBZ010000032.1"/>
</dbReference>
<dbReference type="CDD" id="cd04301">
    <property type="entry name" value="NAT_SF"/>
    <property type="match status" value="1"/>
</dbReference>
<feature type="domain" description="N-acetyltransferase" evidence="3">
    <location>
        <begin position="1"/>
        <end position="139"/>
    </location>
</feature>
<dbReference type="InterPro" id="IPR050680">
    <property type="entry name" value="YpeA/RimI_acetyltransf"/>
</dbReference>
<evidence type="ECO:0000256" key="2">
    <source>
        <dbReference type="ARBA" id="ARBA00023315"/>
    </source>
</evidence>
<keyword evidence="2 4" id="KW-0012">Acyltransferase</keyword>
<keyword evidence="5" id="KW-1185">Reference proteome</keyword>
<dbReference type="SUPFAM" id="SSF55729">
    <property type="entry name" value="Acyl-CoA N-acyltransferases (Nat)"/>
    <property type="match status" value="1"/>
</dbReference>
<evidence type="ECO:0000259" key="3">
    <source>
        <dbReference type="PROSITE" id="PS51186"/>
    </source>
</evidence>
<dbReference type="InterPro" id="IPR016181">
    <property type="entry name" value="Acyl_CoA_acyltransferase"/>
</dbReference>
<protein>
    <submittedName>
        <fullName evidence="4">GNAT family N-acetyltransferase</fullName>
        <ecNumber evidence="4">2.3.1.-</ecNumber>
    </submittedName>
</protein>
<dbReference type="EMBL" id="JAKGBZ010000032">
    <property type="protein sequence ID" value="MCF3947871.1"/>
    <property type="molecule type" value="Genomic_DNA"/>
</dbReference>
<dbReference type="Proteomes" id="UP001521209">
    <property type="component" value="Unassembled WGS sequence"/>
</dbReference>
<dbReference type="Pfam" id="PF00583">
    <property type="entry name" value="Acetyltransf_1"/>
    <property type="match status" value="1"/>
</dbReference>
<dbReference type="PANTHER" id="PTHR43420:SF12">
    <property type="entry name" value="N-ACETYLTRANSFERASE DOMAIN-CONTAINING PROTEIN"/>
    <property type="match status" value="1"/>
</dbReference>
<sequence>MIPAAAPHAQAIGLLHAAAFGPEAWSEASIATLFASPGVFGFIDEAGGCVIARTVADEAEILTIGVIPAARRRGLGWQLLGAALHEAGRRGASAVFLEVAADNAAARALYARAGFAEAGRRRDYYGAGQDALLLRRTPCE</sequence>
<dbReference type="GO" id="GO:0016746">
    <property type="term" value="F:acyltransferase activity"/>
    <property type="evidence" value="ECO:0007669"/>
    <property type="project" value="UniProtKB-KW"/>
</dbReference>
<comment type="caution">
    <text evidence="4">The sequence shown here is derived from an EMBL/GenBank/DDBJ whole genome shotgun (WGS) entry which is preliminary data.</text>
</comment>